<dbReference type="SMART" id="SM00382">
    <property type="entry name" value="AAA"/>
    <property type="match status" value="1"/>
</dbReference>
<feature type="domain" description="AAA+ ATPase" evidence="6">
    <location>
        <begin position="44"/>
        <end position="266"/>
    </location>
</feature>
<dbReference type="InterPro" id="IPR003593">
    <property type="entry name" value="AAA+_ATPase"/>
</dbReference>
<keyword evidence="4" id="KW-0342">GTP-binding</keyword>
<proteinExistence type="inferred from homology"/>
<dbReference type="PANTHER" id="PTHR43087:SF1">
    <property type="entry name" value="LAO_AO TRANSPORT SYSTEM ATPASE"/>
    <property type="match status" value="1"/>
</dbReference>
<dbReference type="NCBIfam" id="TIGR00750">
    <property type="entry name" value="lao"/>
    <property type="match status" value="1"/>
</dbReference>
<gene>
    <name evidence="7" type="ORF">METZ01_LOCUS72476</name>
</gene>
<dbReference type="Gene3D" id="3.40.50.300">
    <property type="entry name" value="P-loop containing nucleotide triphosphate hydrolases"/>
    <property type="match status" value="1"/>
</dbReference>
<keyword evidence="3" id="KW-0378">Hydrolase</keyword>
<dbReference type="GO" id="GO:0003924">
    <property type="term" value="F:GTPase activity"/>
    <property type="evidence" value="ECO:0007669"/>
    <property type="project" value="InterPro"/>
</dbReference>
<keyword evidence="2" id="KW-0547">Nucleotide-binding</keyword>
<dbReference type="Pfam" id="PF03308">
    <property type="entry name" value="MeaB"/>
    <property type="match status" value="1"/>
</dbReference>
<sequence>MSKTVIESLQENDVKAISRLMSAVENDSQTDETLIEELYSHSLNSVRIGITGPPGAGKSTLIDKLIELFRNNEKTVGVVSVDPTSPFSGGALLGDRIRMNQHAMDSGVYLRSMGSRGMTGGLARKSHLMGDILSCTGKEIIIFETIGVGQAETEIIKDADITVVVLVPEAGDEVQFMKAGPIEVGDLFVVNKSDRDGAGRAAELLSDYLKDSVESREFTPEIILTTASSGEGVADVYEKSLNLILQLQKSGTLEKRREKQYLNRVRGAVRDELVQRFWNSQPELDFDSEILLQLANGRSPYSAARYLINSLKLNHD</sequence>
<name>A0A381TU99_9ZZZZ</name>
<evidence type="ECO:0000256" key="5">
    <source>
        <dbReference type="ARBA" id="ARBA00023186"/>
    </source>
</evidence>
<evidence type="ECO:0000256" key="1">
    <source>
        <dbReference type="ARBA" id="ARBA00009625"/>
    </source>
</evidence>
<dbReference type="SUPFAM" id="SSF52540">
    <property type="entry name" value="P-loop containing nucleoside triphosphate hydrolases"/>
    <property type="match status" value="1"/>
</dbReference>
<dbReference type="InterPro" id="IPR027417">
    <property type="entry name" value="P-loop_NTPase"/>
</dbReference>
<evidence type="ECO:0000256" key="4">
    <source>
        <dbReference type="ARBA" id="ARBA00023134"/>
    </source>
</evidence>
<dbReference type="InterPro" id="IPR052040">
    <property type="entry name" value="GTPase/Isobutyryl-CoA_mutase"/>
</dbReference>
<evidence type="ECO:0000256" key="3">
    <source>
        <dbReference type="ARBA" id="ARBA00022801"/>
    </source>
</evidence>
<evidence type="ECO:0000259" key="6">
    <source>
        <dbReference type="SMART" id="SM00382"/>
    </source>
</evidence>
<evidence type="ECO:0000256" key="2">
    <source>
        <dbReference type="ARBA" id="ARBA00022741"/>
    </source>
</evidence>
<organism evidence="7">
    <name type="scientific">marine metagenome</name>
    <dbReference type="NCBI Taxonomy" id="408172"/>
    <lineage>
        <taxon>unclassified sequences</taxon>
        <taxon>metagenomes</taxon>
        <taxon>ecological metagenomes</taxon>
    </lineage>
</organism>
<dbReference type="PANTHER" id="PTHR43087">
    <property type="entry name" value="LYSINE/ARGININE/ORNITHINE TRANSPORT SYSTEM KINASE"/>
    <property type="match status" value="1"/>
</dbReference>
<accession>A0A381TU99</accession>
<keyword evidence="5" id="KW-0143">Chaperone</keyword>
<dbReference type="InterPro" id="IPR005129">
    <property type="entry name" value="GTPase_ArgK"/>
</dbReference>
<dbReference type="EMBL" id="UINC01005179">
    <property type="protein sequence ID" value="SVA19622.1"/>
    <property type="molecule type" value="Genomic_DNA"/>
</dbReference>
<dbReference type="GO" id="GO:0005525">
    <property type="term" value="F:GTP binding"/>
    <property type="evidence" value="ECO:0007669"/>
    <property type="project" value="UniProtKB-KW"/>
</dbReference>
<evidence type="ECO:0000313" key="7">
    <source>
        <dbReference type="EMBL" id="SVA19622.1"/>
    </source>
</evidence>
<comment type="similarity">
    <text evidence="1">Belongs to the SIMIBI class G3E GTPase family. ArgK/MeaB subfamily.</text>
</comment>
<protein>
    <recommendedName>
        <fullName evidence="6">AAA+ ATPase domain-containing protein</fullName>
    </recommendedName>
</protein>
<dbReference type="AlphaFoldDB" id="A0A381TU99"/>
<reference evidence="7" key="1">
    <citation type="submission" date="2018-05" db="EMBL/GenBank/DDBJ databases">
        <authorList>
            <person name="Lanie J.A."/>
            <person name="Ng W.-L."/>
            <person name="Kazmierczak K.M."/>
            <person name="Andrzejewski T.M."/>
            <person name="Davidsen T.M."/>
            <person name="Wayne K.J."/>
            <person name="Tettelin H."/>
            <person name="Glass J.I."/>
            <person name="Rusch D."/>
            <person name="Podicherti R."/>
            <person name="Tsui H.-C.T."/>
            <person name="Winkler M.E."/>
        </authorList>
    </citation>
    <scope>NUCLEOTIDE SEQUENCE</scope>
</reference>